<feature type="region of interest" description="Disordered" evidence="1">
    <location>
        <begin position="224"/>
        <end position="296"/>
    </location>
</feature>
<dbReference type="Pfam" id="PF08239">
    <property type="entry name" value="SH3_3"/>
    <property type="match status" value="1"/>
</dbReference>
<sequence>MFNSSSFNEGAEAGSPDRRTVGTGARDQAGRRSVGCVRHCRRVPIGAAATAGIPARDEEAMRTGDRHSGAVTGDRGVGRPSEEAIRNRLIDRRKAYDAAEADRRLMNRLRQRLLQRGPGSSRPGRPLPGIGPGTRAIRGLRDRPIIAFCLAASLSAVILVPLALSSYAPLPGEAPLPLAANNVPEARTAVPQDVKARRVDDLAEKAGEKAVADTGAKPSMFEALEREEAPAKSGRAIAAESDRGRETPRQAAAAGVVTPDGELKESAALRKTAPAEASASAATAGENAAAPDTDGAASIDPVAAALALRLPSEPVPMAGNAEPDPVTTGGIPSPAPLGDVAVVTAGDPASGMAAEAGPSAPAEAASQAGGVVAVSPSILIADTATPGTAAPAPNQAEADQPAEGEAPDASRADAGAMAEASAAPTGSKARATASVNMRSEPTNNGKIVAILAKGDAVTVLSCKGWCEIETASGAKGYVYEKFIDRGSEG</sequence>
<dbReference type="SMART" id="SM00287">
    <property type="entry name" value="SH3b"/>
    <property type="match status" value="1"/>
</dbReference>
<dbReference type="OrthoDB" id="8421932at2"/>
<evidence type="ECO:0000313" key="5">
    <source>
        <dbReference type="Proteomes" id="UP000298179"/>
    </source>
</evidence>
<keyword evidence="2" id="KW-0472">Membrane</keyword>
<feature type="region of interest" description="Disordered" evidence="1">
    <location>
        <begin position="1"/>
        <end position="34"/>
    </location>
</feature>
<feature type="transmembrane region" description="Helical" evidence="2">
    <location>
        <begin position="145"/>
        <end position="164"/>
    </location>
</feature>
<feature type="compositionally biased region" description="Low complexity" evidence="1">
    <location>
        <begin position="384"/>
        <end position="393"/>
    </location>
</feature>
<reference evidence="4 5" key="1">
    <citation type="submission" date="2019-03" db="EMBL/GenBank/DDBJ databases">
        <title>Jiella endophytica sp. nov., a novel endophytic bacterium isolated from root of Ficus microcarpa Linn. f.</title>
        <authorList>
            <person name="Tuo L."/>
        </authorList>
    </citation>
    <scope>NUCLEOTIDE SEQUENCE [LARGE SCALE GENOMIC DNA]</scope>
    <source>
        <strain evidence="4 5">CBS5Q-3</strain>
    </source>
</reference>
<comment type="caution">
    <text evidence="4">The sequence shown here is derived from an EMBL/GenBank/DDBJ whole genome shotgun (WGS) entry which is preliminary data.</text>
</comment>
<feature type="region of interest" description="Disordered" evidence="1">
    <location>
        <begin position="384"/>
        <end position="440"/>
    </location>
</feature>
<dbReference type="AlphaFoldDB" id="A0A4Y8RUC3"/>
<dbReference type="Gene3D" id="2.30.30.40">
    <property type="entry name" value="SH3 Domains"/>
    <property type="match status" value="1"/>
</dbReference>
<dbReference type="Proteomes" id="UP000298179">
    <property type="component" value="Unassembled WGS sequence"/>
</dbReference>
<dbReference type="InterPro" id="IPR003646">
    <property type="entry name" value="SH3-like_bac-type"/>
</dbReference>
<feature type="compositionally biased region" description="Low complexity" evidence="1">
    <location>
        <begin position="407"/>
        <end position="424"/>
    </location>
</feature>
<feature type="domain" description="SH3b" evidence="3">
    <location>
        <begin position="419"/>
        <end position="487"/>
    </location>
</feature>
<dbReference type="PROSITE" id="PS51781">
    <property type="entry name" value="SH3B"/>
    <property type="match status" value="1"/>
</dbReference>
<organism evidence="4 5">
    <name type="scientific">Jiella endophytica</name>
    <dbReference type="NCBI Taxonomy" id="2558362"/>
    <lineage>
        <taxon>Bacteria</taxon>
        <taxon>Pseudomonadati</taxon>
        <taxon>Pseudomonadota</taxon>
        <taxon>Alphaproteobacteria</taxon>
        <taxon>Hyphomicrobiales</taxon>
        <taxon>Aurantimonadaceae</taxon>
        <taxon>Jiella</taxon>
    </lineage>
</organism>
<evidence type="ECO:0000256" key="1">
    <source>
        <dbReference type="SAM" id="MobiDB-lite"/>
    </source>
</evidence>
<feature type="region of interest" description="Disordered" evidence="1">
    <location>
        <begin position="314"/>
        <end position="339"/>
    </location>
</feature>
<gene>
    <name evidence="4" type="ORF">E3C22_01280</name>
</gene>
<keyword evidence="5" id="KW-1185">Reference proteome</keyword>
<feature type="compositionally biased region" description="Low complexity" evidence="1">
    <location>
        <begin position="272"/>
        <end position="291"/>
    </location>
</feature>
<dbReference type="EMBL" id="SOZD01000001">
    <property type="protein sequence ID" value="TFF27141.1"/>
    <property type="molecule type" value="Genomic_DNA"/>
</dbReference>
<feature type="compositionally biased region" description="Basic and acidic residues" evidence="1">
    <location>
        <begin position="58"/>
        <end position="68"/>
    </location>
</feature>
<name>A0A4Y8RUC3_9HYPH</name>
<evidence type="ECO:0000313" key="4">
    <source>
        <dbReference type="EMBL" id="TFF27141.1"/>
    </source>
</evidence>
<keyword evidence="2" id="KW-0812">Transmembrane</keyword>
<proteinExistence type="predicted"/>
<protein>
    <recommendedName>
        <fullName evidence="3">SH3b domain-containing protein</fullName>
    </recommendedName>
</protein>
<evidence type="ECO:0000256" key="2">
    <source>
        <dbReference type="SAM" id="Phobius"/>
    </source>
</evidence>
<accession>A0A4Y8RUC3</accession>
<keyword evidence="2" id="KW-1133">Transmembrane helix</keyword>
<feature type="region of interest" description="Disordered" evidence="1">
    <location>
        <begin position="58"/>
        <end position="79"/>
    </location>
</feature>
<evidence type="ECO:0000259" key="3">
    <source>
        <dbReference type="PROSITE" id="PS51781"/>
    </source>
</evidence>